<dbReference type="PROSITE" id="PS00463">
    <property type="entry name" value="ZN2_CY6_FUNGAL_1"/>
    <property type="match status" value="1"/>
</dbReference>
<dbReference type="EMBL" id="ML738626">
    <property type="protein sequence ID" value="KAE8162657.1"/>
    <property type="molecule type" value="Genomic_DNA"/>
</dbReference>
<sequence>MHGTNILPGRGSYYSSAMPDPVMLETGVSRRERQGGDLSRTKNAQFKPSRTRRYACDRCRRQKLKCDFEKPCSLCVRSSFACETTSTPLRKSKRSSNAIDERRRNTHRMQPDLLRASTPSPHSPDTLINVDRLSTRFQRGADERSRLLPEPHRYGQSSAVELTDQLFHIHDHGSEPSPTAHSDTSALPGGPFLSNRIPSNTRREENISLTLHFPGLVLPSRSVCDVLLRSYWKSVHWFMMIFHAPSFEHEYRQILDSQCVSPRQGGTAVLILIVLAMGARYITDEQISKVGISRQAASSLQENMLGHIRSQFFDVLDTGGVECVQLCILLSTYYLYNGKPNLAMPILGAGIRSAQAQGLHKESLWGPANDIVLEVRKRTWWALYVLDRFASIAYGRPPLINDAHCAVSMPRDIDDILTVHPLMSSIADRSAHSHVASTLGTYQRHKFGLYSIAGPIIGNIYDLNASNWEAVMSQAAEINTKLVEWFDGLPVELRIERHVGLDTSDLTNTEAEICELFQLQALVLQLAYDNIQIVLHRPFVRYTRCLLLSPSWHNSDARPTSFEQCKHCARRTCSILPRYSKVLLAAQSTHAAAYIAIQNFTAGVTLGMVALSDPGSEQSLDAKRGVANSISLQKALAASSVVSLQTVRVLERLFRLIFKHEMQTLLNNSPVHMNSPSPKNSMPFRANDCHRETYQSTNQLDPHADGSFNQCFGNQDQKNTQLLSRSLGTPNIAQVTPGARSVVDPDVGQDVATLPRYSEIDQALEAVQQVMWENSDSMAHASIHLETNGSQFNVPRQQALATDFTGPNNPFQPTSPTAPVADPASQNLITLNNSLIGQSWVWNQTDLFQ</sequence>
<evidence type="ECO:0000313" key="8">
    <source>
        <dbReference type="EMBL" id="KAE8162657.1"/>
    </source>
</evidence>
<dbReference type="GO" id="GO:0003677">
    <property type="term" value="F:DNA binding"/>
    <property type="evidence" value="ECO:0007669"/>
    <property type="project" value="UniProtKB-KW"/>
</dbReference>
<dbReference type="Pfam" id="PF00172">
    <property type="entry name" value="Zn_clus"/>
    <property type="match status" value="1"/>
</dbReference>
<dbReference type="CDD" id="cd00067">
    <property type="entry name" value="GAL4"/>
    <property type="match status" value="1"/>
</dbReference>
<feature type="domain" description="Zn(2)-C6 fungal-type" evidence="7">
    <location>
        <begin position="55"/>
        <end position="84"/>
    </location>
</feature>
<organism evidence="8 9">
    <name type="scientific">Aspergillus tamarii</name>
    <dbReference type="NCBI Taxonomy" id="41984"/>
    <lineage>
        <taxon>Eukaryota</taxon>
        <taxon>Fungi</taxon>
        <taxon>Dikarya</taxon>
        <taxon>Ascomycota</taxon>
        <taxon>Pezizomycotina</taxon>
        <taxon>Eurotiomycetes</taxon>
        <taxon>Eurotiomycetidae</taxon>
        <taxon>Eurotiales</taxon>
        <taxon>Aspergillaceae</taxon>
        <taxon>Aspergillus</taxon>
        <taxon>Aspergillus subgen. Circumdati</taxon>
    </lineage>
</organism>
<dbReference type="PANTHER" id="PTHR46910:SF17">
    <property type="entry name" value="SCFA-RELATED"/>
    <property type="match status" value="1"/>
</dbReference>
<dbReference type="CDD" id="cd12148">
    <property type="entry name" value="fungal_TF_MHR"/>
    <property type="match status" value="1"/>
</dbReference>
<feature type="compositionally biased region" description="Polar residues" evidence="6">
    <location>
        <begin position="176"/>
        <end position="185"/>
    </location>
</feature>
<evidence type="ECO:0000256" key="4">
    <source>
        <dbReference type="ARBA" id="ARBA00023163"/>
    </source>
</evidence>
<feature type="region of interest" description="Disordered" evidence="6">
    <location>
        <begin position="171"/>
        <end position="198"/>
    </location>
</feature>
<dbReference type="AlphaFoldDB" id="A0A5N6UVH9"/>
<proteinExistence type="predicted"/>
<evidence type="ECO:0000259" key="7">
    <source>
        <dbReference type="PROSITE" id="PS50048"/>
    </source>
</evidence>
<evidence type="ECO:0000256" key="1">
    <source>
        <dbReference type="ARBA" id="ARBA00022723"/>
    </source>
</evidence>
<evidence type="ECO:0000256" key="2">
    <source>
        <dbReference type="ARBA" id="ARBA00023015"/>
    </source>
</evidence>
<dbReference type="SMART" id="SM00906">
    <property type="entry name" value="Fungal_trans"/>
    <property type="match status" value="1"/>
</dbReference>
<dbReference type="GO" id="GO:0000981">
    <property type="term" value="F:DNA-binding transcription factor activity, RNA polymerase II-specific"/>
    <property type="evidence" value="ECO:0007669"/>
    <property type="project" value="InterPro"/>
</dbReference>
<reference evidence="8 9" key="1">
    <citation type="submission" date="2019-04" db="EMBL/GenBank/DDBJ databases">
        <title>Friends and foes A comparative genomics study of 23 Aspergillus species from section Flavi.</title>
        <authorList>
            <consortium name="DOE Joint Genome Institute"/>
            <person name="Kjaerbolling I."/>
            <person name="Vesth T."/>
            <person name="Frisvad J.C."/>
            <person name="Nybo J.L."/>
            <person name="Theobald S."/>
            <person name="Kildgaard S."/>
            <person name="Isbrandt T."/>
            <person name="Kuo A."/>
            <person name="Sato A."/>
            <person name="Lyhne E.K."/>
            <person name="Kogle M.E."/>
            <person name="Wiebenga A."/>
            <person name="Kun R.S."/>
            <person name="Lubbers R.J."/>
            <person name="Makela M.R."/>
            <person name="Barry K."/>
            <person name="Chovatia M."/>
            <person name="Clum A."/>
            <person name="Daum C."/>
            <person name="Haridas S."/>
            <person name="He G."/>
            <person name="LaButti K."/>
            <person name="Lipzen A."/>
            <person name="Mondo S."/>
            <person name="Riley R."/>
            <person name="Salamov A."/>
            <person name="Simmons B.A."/>
            <person name="Magnuson J.K."/>
            <person name="Henrissat B."/>
            <person name="Mortensen U.H."/>
            <person name="Larsen T.O."/>
            <person name="Devries R.P."/>
            <person name="Grigoriev I.V."/>
            <person name="Machida M."/>
            <person name="Baker S.E."/>
            <person name="Andersen M.R."/>
        </authorList>
    </citation>
    <scope>NUCLEOTIDE SEQUENCE [LARGE SCALE GENOMIC DNA]</scope>
    <source>
        <strain evidence="8 9">CBS 117626</strain>
    </source>
</reference>
<dbReference type="OrthoDB" id="3266505at2759"/>
<keyword evidence="4" id="KW-0804">Transcription</keyword>
<dbReference type="InterPro" id="IPR007219">
    <property type="entry name" value="XnlR_reg_dom"/>
</dbReference>
<evidence type="ECO:0000256" key="5">
    <source>
        <dbReference type="ARBA" id="ARBA00023242"/>
    </source>
</evidence>
<dbReference type="SMART" id="SM00066">
    <property type="entry name" value="GAL4"/>
    <property type="match status" value="1"/>
</dbReference>
<dbReference type="Proteomes" id="UP000326950">
    <property type="component" value="Unassembled WGS sequence"/>
</dbReference>
<keyword evidence="5" id="KW-0539">Nucleus</keyword>
<dbReference type="Pfam" id="PF04082">
    <property type="entry name" value="Fungal_trans"/>
    <property type="match status" value="1"/>
</dbReference>
<dbReference type="InterPro" id="IPR050987">
    <property type="entry name" value="AtrR-like"/>
</dbReference>
<keyword evidence="2" id="KW-0805">Transcription regulation</keyword>
<dbReference type="GO" id="GO:0006351">
    <property type="term" value="P:DNA-templated transcription"/>
    <property type="evidence" value="ECO:0007669"/>
    <property type="project" value="InterPro"/>
</dbReference>
<evidence type="ECO:0000256" key="3">
    <source>
        <dbReference type="ARBA" id="ARBA00023125"/>
    </source>
</evidence>
<evidence type="ECO:0000313" key="9">
    <source>
        <dbReference type="Proteomes" id="UP000326950"/>
    </source>
</evidence>
<dbReference type="InterPro" id="IPR001138">
    <property type="entry name" value="Zn2Cys6_DnaBD"/>
</dbReference>
<gene>
    <name evidence="8" type="ORF">BDV40DRAFT_264785</name>
</gene>
<dbReference type="PROSITE" id="PS50048">
    <property type="entry name" value="ZN2_CY6_FUNGAL_2"/>
    <property type="match status" value="1"/>
</dbReference>
<keyword evidence="1" id="KW-0479">Metal-binding</keyword>
<dbReference type="PANTHER" id="PTHR46910">
    <property type="entry name" value="TRANSCRIPTION FACTOR PDR1"/>
    <property type="match status" value="1"/>
</dbReference>
<protein>
    <submittedName>
        <fullName evidence="8">Fungal-specific transcription factor domain-containing protein</fullName>
    </submittedName>
</protein>
<accession>A0A5N6UVH9</accession>
<dbReference type="GO" id="GO:0008270">
    <property type="term" value="F:zinc ion binding"/>
    <property type="evidence" value="ECO:0007669"/>
    <property type="project" value="InterPro"/>
</dbReference>
<dbReference type="InterPro" id="IPR036864">
    <property type="entry name" value="Zn2-C6_fun-type_DNA-bd_sf"/>
</dbReference>
<keyword evidence="3" id="KW-0238">DNA-binding</keyword>
<name>A0A5N6UVH9_ASPTM</name>
<keyword evidence="9" id="KW-1185">Reference proteome</keyword>
<dbReference type="SUPFAM" id="SSF57701">
    <property type="entry name" value="Zn2/Cys6 DNA-binding domain"/>
    <property type="match status" value="1"/>
</dbReference>
<dbReference type="Gene3D" id="4.10.240.10">
    <property type="entry name" value="Zn(2)-C6 fungal-type DNA-binding domain"/>
    <property type="match status" value="1"/>
</dbReference>
<evidence type="ECO:0000256" key="6">
    <source>
        <dbReference type="SAM" id="MobiDB-lite"/>
    </source>
</evidence>
<feature type="region of interest" description="Disordered" evidence="6">
    <location>
        <begin position="86"/>
        <end position="127"/>
    </location>
</feature>
<dbReference type="GO" id="GO:0009893">
    <property type="term" value="P:positive regulation of metabolic process"/>
    <property type="evidence" value="ECO:0007669"/>
    <property type="project" value="UniProtKB-ARBA"/>
</dbReference>